<dbReference type="InterPro" id="IPR004087">
    <property type="entry name" value="KH_dom"/>
</dbReference>
<feature type="domain" description="K Homology" evidence="3">
    <location>
        <begin position="149"/>
        <end position="220"/>
    </location>
</feature>
<protein>
    <submittedName>
        <fullName evidence="5">K Homology domain-containing protein</fullName>
    </submittedName>
</protein>
<dbReference type="Pfam" id="PF00013">
    <property type="entry name" value="KH_1"/>
    <property type="match status" value="1"/>
</dbReference>
<feature type="compositionally biased region" description="Basic and acidic residues" evidence="2">
    <location>
        <begin position="114"/>
        <end position="123"/>
    </location>
</feature>
<dbReference type="InterPro" id="IPR036612">
    <property type="entry name" value="KH_dom_type_1_sf"/>
</dbReference>
<evidence type="ECO:0000313" key="4">
    <source>
        <dbReference type="Proteomes" id="UP000887565"/>
    </source>
</evidence>
<sequence>MITKEFSVPAYTKERAKDYLDCLPRIFPNIVEVKERIVKITAKDQEECENVKEAVWNHFYEIDFTGFIAIFGRKDNVSQAIKMLNQMFDAQVLDDIRVDSRTANLKFKGEAVRQNYPEREETSPTKSFSNLRIQGNQTNEEDFSNKKDGLKTIWFKVRQDSVSLIIGRQGNKKREFEEKFNIRILIKNDLIDEKGVAVEVSGFSYDDLNKAREEMLYYVNRFDKNGSYSVQ</sequence>
<proteinExistence type="predicted"/>
<dbReference type="GO" id="GO:0003723">
    <property type="term" value="F:RNA binding"/>
    <property type="evidence" value="ECO:0007669"/>
    <property type="project" value="UniProtKB-UniRule"/>
</dbReference>
<evidence type="ECO:0000259" key="3">
    <source>
        <dbReference type="SMART" id="SM00322"/>
    </source>
</evidence>
<dbReference type="PROSITE" id="PS50084">
    <property type="entry name" value="KH_TYPE_1"/>
    <property type="match status" value="1"/>
</dbReference>
<accession>A0A915L147</accession>
<evidence type="ECO:0000256" key="2">
    <source>
        <dbReference type="SAM" id="MobiDB-lite"/>
    </source>
</evidence>
<dbReference type="WBParaSite" id="nRc.2.0.1.t44435-RA">
    <property type="protein sequence ID" value="nRc.2.0.1.t44435-RA"/>
    <property type="gene ID" value="nRc.2.0.1.g44435"/>
</dbReference>
<reference evidence="5" key="1">
    <citation type="submission" date="2022-11" db="UniProtKB">
        <authorList>
            <consortium name="WormBaseParasite"/>
        </authorList>
    </citation>
    <scope>IDENTIFICATION</scope>
</reference>
<keyword evidence="4" id="KW-1185">Reference proteome</keyword>
<evidence type="ECO:0000256" key="1">
    <source>
        <dbReference type="PROSITE-ProRule" id="PRU00117"/>
    </source>
</evidence>
<feature type="compositionally biased region" description="Polar residues" evidence="2">
    <location>
        <begin position="124"/>
        <end position="138"/>
    </location>
</feature>
<dbReference type="CDD" id="cd00105">
    <property type="entry name" value="KH-I"/>
    <property type="match status" value="1"/>
</dbReference>
<dbReference type="SUPFAM" id="SSF54791">
    <property type="entry name" value="Eukaryotic type KH-domain (KH-domain type I)"/>
    <property type="match status" value="1"/>
</dbReference>
<dbReference type="AlphaFoldDB" id="A0A915L147"/>
<dbReference type="Proteomes" id="UP000887565">
    <property type="component" value="Unplaced"/>
</dbReference>
<name>A0A915L147_ROMCU</name>
<evidence type="ECO:0000313" key="5">
    <source>
        <dbReference type="WBParaSite" id="nRc.2.0.1.t44435-RA"/>
    </source>
</evidence>
<feature type="region of interest" description="Disordered" evidence="2">
    <location>
        <begin position="114"/>
        <end position="144"/>
    </location>
</feature>
<dbReference type="InterPro" id="IPR004088">
    <property type="entry name" value="KH_dom_type_1"/>
</dbReference>
<dbReference type="SMART" id="SM00322">
    <property type="entry name" value="KH"/>
    <property type="match status" value="1"/>
</dbReference>
<organism evidence="4 5">
    <name type="scientific">Romanomermis culicivorax</name>
    <name type="common">Nematode worm</name>
    <dbReference type="NCBI Taxonomy" id="13658"/>
    <lineage>
        <taxon>Eukaryota</taxon>
        <taxon>Metazoa</taxon>
        <taxon>Ecdysozoa</taxon>
        <taxon>Nematoda</taxon>
        <taxon>Enoplea</taxon>
        <taxon>Dorylaimia</taxon>
        <taxon>Mermithida</taxon>
        <taxon>Mermithoidea</taxon>
        <taxon>Mermithidae</taxon>
        <taxon>Romanomermis</taxon>
    </lineage>
</organism>
<dbReference type="Gene3D" id="3.30.1370.10">
    <property type="entry name" value="K Homology domain, type 1"/>
    <property type="match status" value="1"/>
</dbReference>
<keyword evidence="1" id="KW-0694">RNA-binding</keyword>